<name>A0A8X7BSW8_9ARAC</name>
<reference evidence="2" key="1">
    <citation type="submission" date="2020-08" db="EMBL/GenBank/DDBJ databases">
        <title>Multicomponent nature underlies the extraordinary mechanical properties of spider dragline silk.</title>
        <authorList>
            <person name="Kono N."/>
            <person name="Nakamura H."/>
            <person name="Mori M."/>
            <person name="Yoshida Y."/>
            <person name="Ohtoshi R."/>
            <person name="Malay A.D."/>
            <person name="Moran D.A.P."/>
            <person name="Tomita M."/>
            <person name="Numata K."/>
            <person name="Arakawa K."/>
        </authorList>
    </citation>
    <scope>NUCLEOTIDE SEQUENCE</scope>
</reference>
<keyword evidence="3" id="KW-1185">Reference proteome</keyword>
<gene>
    <name evidence="2" type="ORF">TNIN_457591</name>
</gene>
<proteinExistence type="predicted"/>
<dbReference type="EMBL" id="BMAV01003795">
    <property type="protein sequence ID" value="GFY43651.1"/>
    <property type="molecule type" value="Genomic_DNA"/>
</dbReference>
<organism evidence="2 3">
    <name type="scientific">Trichonephila inaurata madagascariensis</name>
    <dbReference type="NCBI Taxonomy" id="2747483"/>
    <lineage>
        <taxon>Eukaryota</taxon>
        <taxon>Metazoa</taxon>
        <taxon>Ecdysozoa</taxon>
        <taxon>Arthropoda</taxon>
        <taxon>Chelicerata</taxon>
        <taxon>Arachnida</taxon>
        <taxon>Araneae</taxon>
        <taxon>Araneomorphae</taxon>
        <taxon>Entelegynae</taxon>
        <taxon>Araneoidea</taxon>
        <taxon>Nephilidae</taxon>
        <taxon>Trichonephila</taxon>
        <taxon>Trichonephila inaurata</taxon>
    </lineage>
</organism>
<accession>A0A8X7BSW8</accession>
<dbReference type="AlphaFoldDB" id="A0A8X7BSW8"/>
<feature type="region of interest" description="Disordered" evidence="1">
    <location>
        <begin position="55"/>
        <end position="98"/>
    </location>
</feature>
<evidence type="ECO:0000313" key="2">
    <source>
        <dbReference type="EMBL" id="GFY43651.1"/>
    </source>
</evidence>
<sequence>MQKRISLLIFLSFSEFKREHPCRVNAFSIGPSGRFVNSRCYRAFREAISVELVKRKRGSSGDRQEGNLEKDEAPFRPGKDASHLRTKTKMSLMETKGE</sequence>
<feature type="compositionally biased region" description="Basic and acidic residues" evidence="1">
    <location>
        <begin position="59"/>
        <end position="83"/>
    </location>
</feature>
<protein>
    <submittedName>
        <fullName evidence="2">Uncharacterized protein</fullName>
    </submittedName>
</protein>
<comment type="caution">
    <text evidence="2">The sequence shown here is derived from an EMBL/GenBank/DDBJ whole genome shotgun (WGS) entry which is preliminary data.</text>
</comment>
<evidence type="ECO:0000256" key="1">
    <source>
        <dbReference type="SAM" id="MobiDB-lite"/>
    </source>
</evidence>
<evidence type="ECO:0000313" key="3">
    <source>
        <dbReference type="Proteomes" id="UP000886998"/>
    </source>
</evidence>
<dbReference type="Proteomes" id="UP000886998">
    <property type="component" value="Unassembled WGS sequence"/>
</dbReference>